<proteinExistence type="predicted"/>
<evidence type="ECO:0000256" key="1">
    <source>
        <dbReference type="SAM" id="SignalP"/>
    </source>
</evidence>
<dbReference type="Proteomes" id="UP000185183">
    <property type="component" value="Unassembled WGS sequence"/>
</dbReference>
<accession>A0A9Q7SA02</accession>
<feature type="chain" id="PRO_5040267495" description="PASTA domain-containing protein" evidence="1">
    <location>
        <begin position="18"/>
        <end position="98"/>
    </location>
</feature>
<protein>
    <recommendedName>
        <fullName evidence="4">PASTA domain-containing protein</fullName>
    </recommendedName>
</protein>
<name>A0A9Q7SA02_9MYCO</name>
<organism evidence="2 3">
    <name type="scientific">Mycobacteroides abscessus subsp. bolletii</name>
    <dbReference type="NCBI Taxonomy" id="319705"/>
    <lineage>
        <taxon>Bacteria</taxon>
        <taxon>Bacillati</taxon>
        <taxon>Actinomycetota</taxon>
        <taxon>Actinomycetes</taxon>
        <taxon>Mycobacteriales</taxon>
        <taxon>Mycobacteriaceae</taxon>
        <taxon>Mycobacteroides</taxon>
        <taxon>Mycobacteroides abscessus</taxon>
    </lineage>
</organism>
<gene>
    <name evidence="2" type="ORF">SAMEA2275694_00141</name>
</gene>
<reference evidence="2 3" key="1">
    <citation type="submission" date="2016-11" db="EMBL/GenBank/DDBJ databases">
        <authorList>
            <consortium name="Pathogen Informatics"/>
        </authorList>
    </citation>
    <scope>NUCLEOTIDE SEQUENCE [LARGE SCALE GENOMIC DNA]</scope>
    <source>
        <strain evidence="2 3">968</strain>
    </source>
</reference>
<comment type="caution">
    <text evidence="2">The sequence shown here is derived from an EMBL/GenBank/DDBJ whole genome shotgun (WGS) entry which is preliminary data.</text>
</comment>
<dbReference type="RefSeq" id="WP_032692080.1">
    <property type="nucleotide sequence ID" value="NZ_CP065265.1"/>
</dbReference>
<dbReference type="AlphaFoldDB" id="A0A9Q7SA02"/>
<feature type="signal peptide" evidence="1">
    <location>
        <begin position="1"/>
        <end position="17"/>
    </location>
</feature>
<sequence length="98" mass="9646">MKRFVFTAITASAFAVAAMGLAGTAAASTSTGGGNAGDTVTNLQKQGYSVQLNGSVSAPLSQCTVTDVHGVSAPPAGQSSAMSSTTVYVDVSCPDLNN</sequence>
<evidence type="ECO:0000313" key="3">
    <source>
        <dbReference type="Proteomes" id="UP000185183"/>
    </source>
</evidence>
<keyword evidence="1" id="KW-0732">Signal</keyword>
<evidence type="ECO:0008006" key="4">
    <source>
        <dbReference type="Google" id="ProtNLM"/>
    </source>
</evidence>
<dbReference type="EMBL" id="FSFA01000001">
    <property type="protein sequence ID" value="SHW80412.1"/>
    <property type="molecule type" value="Genomic_DNA"/>
</dbReference>
<evidence type="ECO:0000313" key="2">
    <source>
        <dbReference type="EMBL" id="SHW80412.1"/>
    </source>
</evidence>